<dbReference type="PANTHER" id="PTHR38050:SF2">
    <property type="entry name" value="FERULOYL ESTERASE C-RELATED"/>
    <property type="match status" value="1"/>
</dbReference>
<dbReference type="Pfam" id="PF10503">
    <property type="entry name" value="Esterase_PHB"/>
    <property type="match status" value="1"/>
</dbReference>
<gene>
    <name evidence="8" type="ORF">CFRA_06100</name>
</gene>
<dbReference type="KEGG" id="cfk:CFRA_06100"/>
<evidence type="ECO:0000313" key="9">
    <source>
        <dbReference type="Proteomes" id="UP000185434"/>
    </source>
</evidence>
<keyword evidence="6" id="KW-0119">Carbohydrate metabolism</keyword>
<protein>
    <recommendedName>
        <fullName evidence="10">Polyhydroxybutyrate depolymerase</fullName>
    </recommendedName>
</protein>
<evidence type="ECO:0008006" key="10">
    <source>
        <dbReference type="Google" id="ProtNLM"/>
    </source>
</evidence>
<evidence type="ECO:0000256" key="6">
    <source>
        <dbReference type="ARBA" id="ARBA00023277"/>
    </source>
</evidence>
<keyword evidence="2" id="KW-0964">Secreted</keyword>
<dbReference type="EMBL" id="CP009247">
    <property type="protein sequence ID" value="APT88888.1"/>
    <property type="molecule type" value="Genomic_DNA"/>
</dbReference>
<keyword evidence="5" id="KW-0378">Hydrolase</keyword>
<dbReference type="Gene3D" id="3.40.50.1820">
    <property type="entry name" value="alpha/beta hydrolase"/>
    <property type="match status" value="1"/>
</dbReference>
<evidence type="ECO:0000256" key="7">
    <source>
        <dbReference type="ARBA" id="ARBA00023326"/>
    </source>
</evidence>
<comment type="subcellular location">
    <subcellularLocation>
        <location evidence="1">Secreted</location>
    </subcellularLocation>
</comment>
<evidence type="ECO:0000256" key="3">
    <source>
        <dbReference type="ARBA" id="ARBA00022651"/>
    </source>
</evidence>
<dbReference type="GO" id="GO:0005576">
    <property type="term" value="C:extracellular region"/>
    <property type="evidence" value="ECO:0007669"/>
    <property type="project" value="UniProtKB-SubCell"/>
</dbReference>
<evidence type="ECO:0000256" key="2">
    <source>
        <dbReference type="ARBA" id="ARBA00022525"/>
    </source>
</evidence>
<accession>A0A1L7CSZ3</accession>
<sequence length="284" mass="29155">MRADAAPLAGTAPGATERVQLTAAGWDRSALVHVPDAPAPADGFPVVFVFHGFGESAEKARDYTGFDGTDAIVVYGTGLPSSAGLASWQGAPYSPAGATDADVAYVRGLLSGLAATYPVDRDRVYATGFSNGGGFTALLACRAPEVFGRVAVVSGAYYDGVFADCADRPVGLLDIHGTADETMSYGGGERHGAHYRPAAEVVAERARLNGCGGAPREEEAAPGITHSFRPECPVPAELYRVEGGRHAWTGSASDAGSPAPAGFASYRVLEFFGLAASHSASEPS</sequence>
<reference evidence="8 9" key="1">
    <citation type="submission" date="2014-08" db="EMBL/GenBank/DDBJ databases">
        <title>Complete genome sequence of Corynebacterium frankenforstense ST18(T) (=DSM 45800(T)), isolated from raw cow milk.</title>
        <authorList>
            <person name="Ruckert C."/>
            <person name="Albersmeier A."/>
            <person name="Winkler A."/>
            <person name="Lipski A."/>
            <person name="Kalinowski J."/>
        </authorList>
    </citation>
    <scope>NUCLEOTIDE SEQUENCE [LARGE SCALE GENOMIC DNA]</scope>
    <source>
        <strain evidence="8 9">ST18</strain>
    </source>
</reference>
<proteinExistence type="predicted"/>
<evidence type="ECO:0000256" key="5">
    <source>
        <dbReference type="ARBA" id="ARBA00022801"/>
    </source>
</evidence>
<evidence type="ECO:0000256" key="4">
    <source>
        <dbReference type="ARBA" id="ARBA00022729"/>
    </source>
</evidence>
<organism evidence="8 9">
    <name type="scientific">Corynebacterium frankenforstense DSM 45800</name>
    <dbReference type="NCBI Taxonomy" id="1437875"/>
    <lineage>
        <taxon>Bacteria</taxon>
        <taxon>Bacillati</taxon>
        <taxon>Actinomycetota</taxon>
        <taxon>Actinomycetes</taxon>
        <taxon>Mycobacteriales</taxon>
        <taxon>Corynebacteriaceae</taxon>
        <taxon>Corynebacterium</taxon>
    </lineage>
</organism>
<dbReference type="ESTHER" id="9cory-a0a1l7csz3">
    <property type="family name" value="Esterase_phb"/>
</dbReference>
<dbReference type="InterPro" id="IPR010126">
    <property type="entry name" value="Esterase_phb"/>
</dbReference>
<keyword evidence="9" id="KW-1185">Reference proteome</keyword>
<dbReference type="InterPro" id="IPR043595">
    <property type="entry name" value="FaeB/C/D"/>
</dbReference>
<name>A0A1L7CSZ3_9CORY</name>
<dbReference type="InterPro" id="IPR029058">
    <property type="entry name" value="AB_hydrolase_fold"/>
</dbReference>
<dbReference type="Proteomes" id="UP000185434">
    <property type="component" value="Chromosome"/>
</dbReference>
<dbReference type="GO" id="GO:0030600">
    <property type="term" value="F:feruloyl esterase activity"/>
    <property type="evidence" value="ECO:0007669"/>
    <property type="project" value="InterPro"/>
</dbReference>
<evidence type="ECO:0000313" key="8">
    <source>
        <dbReference type="EMBL" id="APT88888.1"/>
    </source>
</evidence>
<dbReference type="SUPFAM" id="SSF53474">
    <property type="entry name" value="alpha/beta-Hydrolases"/>
    <property type="match status" value="1"/>
</dbReference>
<dbReference type="AlphaFoldDB" id="A0A1L7CSZ3"/>
<dbReference type="STRING" id="1437875.CFRA_06100"/>
<keyword evidence="3" id="KW-0858">Xylan degradation</keyword>
<keyword evidence="4" id="KW-0732">Signal</keyword>
<dbReference type="GO" id="GO:0045493">
    <property type="term" value="P:xylan catabolic process"/>
    <property type="evidence" value="ECO:0007669"/>
    <property type="project" value="UniProtKB-KW"/>
</dbReference>
<dbReference type="PANTHER" id="PTHR38050">
    <property type="match status" value="1"/>
</dbReference>
<keyword evidence="7" id="KW-0624">Polysaccharide degradation</keyword>
<evidence type="ECO:0000256" key="1">
    <source>
        <dbReference type="ARBA" id="ARBA00004613"/>
    </source>
</evidence>